<dbReference type="InterPro" id="IPR003593">
    <property type="entry name" value="AAA+_ATPase"/>
</dbReference>
<evidence type="ECO:0000313" key="19">
    <source>
        <dbReference type="EMBL" id="PQP79930.1"/>
    </source>
</evidence>
<dbReference type="SMART" id="SM00382">
    <property type="entry name" value="AAA"/>
    <property type="match status" value="1"/>
</dbReference>
<keyword evidence="8" id="KW-0863">Zinc-finger</keyword>
<dbReference type="GO" id="GO:0006289">
    <property type="term" value="P:nucleotide-excision repair"/>
    <property type="evidence" value="ECO:0007669"/>
    <property type="project" value="InterPro"/>
</dbReference>
<dbReference type="SUPFAM" id="SSF52540">
    <property type="entry name" value="P-loop containing nucleoside triphosphate hydrolases"/>
    <property type="match status" value="2"/>
</dbReference>
<dbReference type="InterPro" id="IPR017871">
    <property type="entry name" value="ABC_transporter-like_CS"/>
</dbReference>
<keyword evidence="2" id="KW-0963">Cytoplasm</keyword>
<keyword evidence="12" id="KW-0238">DNA-binding</keyword>
<evidence type="ECO:0000256" key="7">
    <source>
        <dbReference type="ARBA" id="ARBA00022769"/>
    </source>
</evidence>
<dbReference type="EMBL" id="PUUG01000004">
    <property type="protein sequence ID" value="PQP79930.1"/>
    <property type="molecule type" value="Genomic_DNA"/>
</dbReference>
<comment type="similarity">
    <text evidence="15">Belongs to the ABC transporter superfamily. UvrA family.</text>
</comment>
<accession>A0A2S8NVB0</accession>
<dbReference type="InterPro" id="IPR003439">
    <property type="entry name" value="ABC_transporter-like_ATP-bd"/>
</dbReference>
<name>A0A2S8NVB0_9MOLU</name>
<dbReference type="Gene3D" id="3.30.1490.20">
    <property type="entry name" value="ATP-grasp fold, A domain"/>
    <property type="match status" value="1"/>
</dbReference>
<evidence type="ECO:0000256" key="13">
    <source>
        <dbReference type="ARBA" id="ARBA00023204"/>
    </source>
</evidence>
<dbReference type="PROSITE" id="PS50893">
    <property type="entry name" value="ABC_TRANSPORTER_2"/>
    <property type="match status" value="2"/>
</dbReference>
<evidence type="ECO:0000256" key="5">
    <source>
        <dbReference type="ARBA" id="ARBA00022741"/>
    </source>
</evidence>
<evidence type="ECO:0000256" key="10">
    <source>
        <dbReference type="ARBA" id="ARBA00022840"/>
    </source>
</evidence>
<feature type="domain" description="ABC transporter" evidence="18">
    <location>
        <begin position="358"/>
        <end position="590"/>
    </location>
</feature>
<dbReference type="GO" id="GO:0016887">
    <property type="term" value="F:ATP hydrolysis activity"/>
    <property type="evidence" value="ECO:0007669"/>
    <property type="project" value="InterPro"/>
</dbReference>
<reference evidence="19 20" key="1">
    <citation type="submission" date="2018-02" db="EMBL/GenBank/DDBJ databases">
        <title>Metagenomics reveals mixed infection of spiroplasma and phytoplasma in chicory.</title>
        <authorList>
            <person name="Polano C."/>
            <person name="Moruzzi S."/>
            <person name="Ermacora P."/>
            <person name="Ferrini F."/>
            <person name="Martini M."/>
            <person name="Firrao G."/>
        </authorList>
    </citation>
    <scope>NUCLEOTIDE SEQUENCE [LARGE SCALE GENOMIC DNA]</scope>
    <source>
        <strain evidence="19 20">ChiP</strain>
    </source>
</reference>
<dbReference type="NCBIfam" id="TIGR00630">
    <property type="entry name" value="uvra"/>
    <property type="match status" value="1"/>
</dbReference>
<dbReference type="Gene3D" id="1.10.8.280">
    <property type="entry name" value="ABC transporter ATPase domain-like"/>
    <property type="match status" value="1"/>
</dbReference>
<dbReference type="GO" id="GO:0005737">
    <property type="term" value="C:cytoplasm"/>
    <property type="evidence" value="ECO:0007669"/>
    <property type="project" value="UniProtKB-SubCell"/>
</dbReference>
<dbReference type="GO" id="GO:0004518">
    <property type="term" value="F:nuclease activity"/>
    <property type="evidence" value="ECO:0007669"/>
    <property type="project" value="UniProtKB-KW"/>
</dbReference>
<dbReference type="AlphaFoldDB" id="A0A2S8NVB0"/>
<dbReference type="InterPro" id="IPR004602">
    <property type="entry name" value="UvrA"/>
</dbReference>
<evidence type="ECO:0000256" key="2">
    <source>
        <dbReference type="ARBA" id="ARBA00022490"/>
    </source>
</evidence>
<dbReference type="NCBIfam" id="NF001503">
    <property type="entry name" value="PRK00349.1"/>
    <property type="match status" value="1"/>
</dbReference>
<dbReference type="Pfam" id="PF00005">
    <property type="entry name" value="ABC_tran"/>
    <property type="match status" value="1"/>
</dbReference>
<evidence type="ECO:0000256" key="12">
    <source>
        <dbReference type="ARBA" id="ARBA00023125"/>
    </source>
</evidence>
<dbReference type="Pfam" id="PF17760">
    <property type="entry name" value="UvrA_inter"/>
    <property type="match status" value="1"/>
</dbReference>
<keyword evidence="20" id="KW-1185">Reference proteome</keyword>
<dbReference type="GO" id="GO:0008270">
    <property type="term" value="F:zinc ion binding"/>
    <property type="evidence" value="ECO:0007669"/>
    <property type="project" value="UniProtKB-KW"/>
</dbReference>
<evidence type="ECO:0000256" key="11">
    <source>
        <dbReference type="ARBA" id="ARBA00022881"/>
    </source>
</evidence>
<evidence type="ECO:0000313" key="20">
    <source>
        <dbReference type="Proteomes" id="UP000238672"/>
    </source>
</evidence>
<evidence type="ECO:0000256" key="6">
    <source>
        <dbReference type="ARBA" id="ARBA00022763"/>
    </source>
</evidence>
<protein>
    <recommendedName>
        <fullName evidence="16">UvrABC system protein A</fullName>
    </recommendedName>
    <alternativeName>
        <fullName evidence="17">Excinuclease ABC subunit A</fullName>
    </alternativeName>
</protein>
<keyword evidence="6" id="KW-0227">DNA damage</keyword>
<dbReference type="GO" id="GO:0009432">
    <property type="term" value="P:SOS response"/>
    <property type="evidence" value="ECO:0007669"/>
    <property type="project" value="UniProtKB-KW"/>
</dbReference>
<feature type="domain" description="ABC transporter" evidence="18">
    <location>
        <begin position="601"/>
        <end position="933"/>
    </location>
</feature>
<keyword evidence="4" id="KW-0677">Repeat</keyword>
<gene>
    <name evidence="19" type="ORF">C6B37_00365</name>
</gene>
<dbReference type="InterPro" id="IPR041102">
    <property type="entry name" value="UvrA_inter"/>
</dbReference>
<keyword evidence="9" id="KW-0862">Zinc</keyword>
<keyword evidence="3" id="KW-0479">Metal-binding</keyword>
<evidence type="ECO:0000256" key="14">
    <source>
        <dbReference type="ARBA" id="ARBA00023236"/>
    </source>
</evidence>
<proteinExistence type="inferred from homology"/>
<evidence type="ECO:0000256" key="15">
    <source>
        <dbReference type="ARBA" id="ARBA00038000"/>
    </source>
</evidence>
<dbReference type="InterPro" id="IPR027417">
    <property type="entry name" value="P-loop_NTPase"/>
</dbReference>
<evidence type="ECO:0000256" key="4">
    <source>
        <dbReference type="ARBA" id="ARBA00022737"/>
    </source>
</evidence>
<keyword evidence="13" id="KW-0234">DNA repair</keyword>
<dbReference type="PANTHER" id="PTHR43152:SF3">
    <property type="entry name" value="UVRABC SYSTEM PROTEIN A"/>
    <property type="match status" value="1"/>
</dbReference>
<evidence type="ECO:0000256" key="9">
    <source>
        <dbReference type="ARBA" id="ARBA00022833"/>
    </source>
</evidence>
<evidence type="ECO:0000256" key="8">
    <source>
        <dbReference type="ARBA" id="ARBA00022771"/>
    </source>
</evidence>
<dbReference type="PROSITE" id="PS00211">
    <property type="entry name" value="ABC_TRANSPORTER_1"/>
    <property type="match status" value="2"/>
</dbReference>
<evidence type="ECO:0000256" key="16">
    <source>
        <dbReference type="ARBA" id="ARBA00039316"/>
    </source>
</evidence>
<comment type="caution">
    <text evidence="19">The sequence shown here is derived from an EMBL/GenBank/DDBJ whole genome shotgun (WGS) entry which is preliminary data.</text>
</comment>
<dbReference type="Gene3D" id="1.20.1580.10">
    <property type="entry name" value="ABC transporter ATPase like domain"/>
    <property type="match status" value="2"/>
</dbReference>
<dbReference type="GO" id="GO:0003677">
    <property type="term" value="F:DNA binding"/>
    <property type="evidence" value="ECO:0007669"/>
    <property type="project" value="UniProtKB-KW"/>
</dbReference>
<dbReference type="Proteomes" id="UP000238672">
    <property type="component" value="Unassembled WGS sequence"/>
</dbReference>
<evidence type="ECO:0000256" key="17">
    <source>
        <dbReference type="ARBA" id="ARBA00042156"/>
    </source>
</evidence>
<dbReference type="PANTHER" id="PTHR43152">
    <property type="entry name" value="UVRABC SYSTEM PROTEIN A"/>
    <property type="match status" value="1"/>
</dbReference>
<evidence type="ECO:0000256" key="1">
    <source>
        <dbReference type="ARBA" id="ARBA00004496"/>
    </source>
</evidence>
<evidence type="ECO:0000256" key="3">
    <source>
        <dbReference type="ARBA" id="ARBA00022723"/>
    </source>
</evidence>
<keyword evidence="7" id="KW-0228">DNA excision</keyword>
<keyword evidence="11" id="KW-0267">Excision nuclease</keyword>
<organism evidence="19 20">
    <name type="scientific">Candidatus Phytoplasma phoenicium</name>
    <dbReference type="NCBI Taxonomy" id="198422"/>
    <lineage>
        <taxon>Bacteria</taxon>
        <taxon>Bacillati</taxon>
        <taxon>Mycoplasmatota</taxon>
        <taxon>Mollicutes</taxon>
        <taxon>Acholeplasmatales</taxon>
        <taxon>Acholeplasmataceae</taxon>
        <taxon>Candidatus Phytoplasma</taxon>
        <taxon>16SrIX (Pigeon pea witches'-broom group)</taxon>
    </lineage>
</organism>
<sequence length="940" mass="107166">MRNDKWIKIKGARVHNLKNINLELPKGQFIVVTGVSGSGKSSLVFDTLYQEGKRKYIESLSSYARSFLDNFQRPDVDQIEGLSPTISIEQKTTSGHPRSTVGTLTEIYDYLRLMYAQISKPYHPVTQQLLQNQNLEQIIKQIYQVAQNKKIFLLAPLIQQQFGDHQTLLTQLKQEGFSQCWIDQRLVSLEGDLPVLKPQNKHDIYVVIDRWQLTSDDSQRLRNSLELAFSLVKEQVLIWLEQKKLLTFQRYYDHKGLNFDLPLQKTIGLFSFNHSLGACNACQGLGVTKQFQPELIMNLDKTIQEGGIIPYFHKPQLYFNIHDLITFCAKNYIPIDVPLKNIPLEILNKLIYENDENITTDSLSQNIENVLGIIPSLQKFYNKLSPKDKIIPWLECFMLEKTCSVCLGARLQPRTLIFKINQYNIFELSQMSIDKLLSFMLNLKLTLHEKQITQFTLEEIQQRLSLLKKIGLGYLTLSRSSKSLSGGEMQRVRLVNQIGSQLSGILYVLDEPSIGLHPKDHQNLMETLHQIKNLGNTIVVVEHDQKTMLLADYLVEIGPGAGSKGGEIIAVGTPKEIMEQPQSLTGQYLSQRKKISFSKKRKTWDAKKIIQIKNACVNNLKNINVTLPLSIFLVVTGVSGSGKSTLINQILLKSLQNKQTSVDLLEQTNLVLYQPDMIKRVIYLSQNPIIKNVRSNPATFIGIFDYIRTLYAQMPEAKSQGYGKHHFSFNSKKGQCEYCSGYGFQKIEMYFLPNISTICEHCQGKRFNDFILKIKYKNKNIADILKMTIEDALDFFQNHLPIRERLQILQDIGLGYLHLGQATDTLSGGEMQRLKLASELAKKSTSDTLYILDEPTTGLHAEDIQKLINILRKIMLNNSSIIIIEHNLDIIKNADYVIDLGPEGGQYGGEIIAQGTPEEISQNSRSYTGQYLRQVLDIKK</sequence>
<comment type="subcellular location">
    <subcellularLocation>
        <location evidence="1">Cytoplasm</location>
    </subcellularLocation>
</comment>
<dbReference type="InterPro" id="IPR013815">
    <property type="entry name" value="ATP_grasp_subdomain_1"/>
</dbReference>
<dbReference type="GO" id="GO:0005524">
    <property type="term" value="F:ATP binding"/>
    <property type="evidence" value="ECO:0007669"/>
    <property type="project" value="UniProtKB-KW"/>
</dbReference>
<keyword evidence="5" id="KW-0547">Nucleotide-binding</keyword>
<dbReference type="Gene3D" id="3.40.50.300">
    <property type="entry name" value="P-loop containing nucleotide triphosphate hydrolases"/>
    <property type="match status" value="2"/>
</dbReference>
<dbReference type="GO" id="GO:0009380">
    <property type="term" value="C:excinuclease repair complex"/>
    <property type="evidence" value="ECO:0007669"/>
    <property type="project" value="InterPro"/>
</dbReference>
<keyword evidence="10" id="KW-0067">ATP-binding</keyword>
<keyword evidence="14" id="KW-0742">SOS response</keyword>
<evidence type="ECO:0000259" key="18">
    <source>
        <dbReference type="PROSITE" id="PS50893"/>
    </source>
</evidence>